<dbReference type="AlphaFoldDB" id="A0A1H6TT75"/>
<evidence type="ECO:0000256" key="5">
    <source>
        <dbReference type="ARBA" id="ARBA00023237"/>
    </source>
</evidence>
<dbReference type="InterPro" id="IPR034746">
    <property type="entry name" value="POTRA"/>
</dbReference>
<accession>A0A1H6TT75</accession>
<evidence type="ECO:0000256" key="3">
    <source>
        <dbReference type="ARBA" id="ARBA00022729"/>
    </source>
</evidence>
<feature type="compositionally biased region" description="Basic and acidic residues" evidence="6">
    <location>
        <begin position="60"/>
        <end position="71"/>
    </location>
</feature>
<dbReference type="PROSITE" id="PS51779">
    <property type="entry name" value="POTRA"/>
    <property type="match status" value="2"/>
</dbReference>
<feature type="compositionally biased region" description="Polar residues" evidence="6">
    <location>
        <begin position="48"/>
        <end position="59"/>
    </location>
</feature>
<evidence type="ECO:0000259" key="8">
    <source>
        <dbReference type="PROSITE" id="PS51779"/>
    </source>
</evidence>
<keyword evidence="5" id="KW-0998">Cell outer membrane</keyword>
<dbReference type="PANTHER" id="PTHR12815:SF47">
    <property type="entry name" value="TRANSLOCATION AND ASSEMBLY MODULE SUBUNIT TAMA"/>
    <property type="match status" value="1"/>
</dbReference>
<keyword evidence="4" id="KW-0472">Membrane</keyword>
<dbReference type="EMBL" id="FNZK01000001">
    <property type="protein sequence ID" value="SEI82456.1"/>
    <property type="molecule type" value="Genomic_DNA"/>
</dbReference>
<feature type="domain" description="POTRA" evidence="8">
    <location>
        <begin position="192"/>
        <end position="266"/>
    </location>
</feature>
<dbReference type="RefSeq" id="WP_091828385.1">
    <property type="nucleotide sequence ID" value="NZ_FNZK01000001.1"/>
</dbReference>
<dbReference type="Proteomes" id="UP000199662">
    <property type="component" value="Unassembled WGS sequence"/>
</dbReference>
<evidence type="ECO:0000313" key="10">
    <source>
        <dbReference type="Proteomes" id="UP000199662"/>
    </source>
</evidence>
<feature type="signal peptide" evidence="7">
    <location>
        <begin position="1"/>
        <end position="29"/>
    </location>
</feature>
<name>A0A1H6TT75_9FIRM</name>
<dbReference type="Pfam" id="PF07244">
    <property type="entry name" value="POTRA"/>
    <property type="match status" value="3"/>
</dbReference>
<evidence type="ECO:0000313" key="9">
    <source>
        <dbReference type="EMBL" id="SEI82456.1"/>
    </source>
</evidence>
<dbReference type="InterPro" id="IPR010827">
    <property type="entry name" value="BamA/TamA_POTRA"/>
</dbReference>
<feature type="compositionally biased region" description="Low complexity" evidence="6">
    <location>
        <begin position="37"/>
        <end position="47"/>
    </location>
</feature>
<dbReference type="Gene3D" id="3.10.20.310">
    <property type="entry name" value="membrane protein fhac"/>
    <property type="match status" value="3"/>
</dbReference>
<feature type="domain" description="POTRA" evidence="8">
    <location>
        <begin position="120"/>
        <end position="191"/>
    </location>
</feature>
<organism evidence="9 10">
    <name type="scientific">Propionispira arboris</name>
    <dbReference type="NCBI Taxonomy" id="84035"/>
    <lineage>
        <taxon>Bacteria</taxon>
        <taxon>Bacillati</taxon>
        <taxon>Bacillota</taxon>
        <taxon>Negativicutes</taxon>
        <taxon>Selenomonadales</taxon>
        <taxon>Selenomonadaceae</taxon>
        <taxon>Propionispira</taxon>
    </lineage>
</organism>
<comment type="subcellular location">
    <subcellularLocation>
        <location evidence="1">Membrane</location>
    </subcellularLocation>
</comment>
<dbReference type="Gene3D" id="2.40.160.50">
    <property type="entry name" value="membrane protein fhac: a member of the omp85/tpsb transporter family"/>
    <property type="match status" value="1"/>
</dbReference>
<keyword evidence="2" id="KW-0812">Transmembrane</keyword>
<gene>
    <name evidence="9" type="ORF">SAMN05660742_101156</name>
</gene>
<proteinExistence type="predicted"/>
<evidence type="ECO:0000256" key="4">
    <source>
        <dbReference type="ARBA" id="ARBA00023136"/>
    </source>
</evidence>
<evidence type="ECO:0000256" key="6">
    <source>
        <dbReference type="SAM" id="MobiDB-lite"/>
    </source>
</evidence>
<sequence>MSKNKYRSIACALVLTTSFIATNLNPVYADEVAADNQDQVAAQQSDQPTAVDNQAVSTKEQAEADVNKKAPDPAAEPPSTPPPAVGAPAQTPASLAAAEFAAKQQARSQVEAELKQYVGQTIVSVNITGLKQVQEADAMAPVKIKAGDTVSIDAVTQTSQAIAETGYFYDVYYTFEPIPEGVKLTYHVIENPILKSVEISGNKALDTKTIASLLTVSPGTILNTKTLNTNIKAIEARYKTDGYILAKISDISITPDGVLKLTFNEGILEGYTVKGNEKTKARVITREMRMKPGEPFNVKQARRSMQRVYNLGFFEDVNMKLNPGREPNSVVLETTVVEKRTGTFAVGAGYSSKDGMIGLIEVGDTNFRGIGDAVKINYEFGGTDNAYNGFVFTYTRPWLDSKQTTGTIRVYNKSSEYDDYDTNGHLTETYDKKYSGGEISLGRPVSEYSTNYVTLRDRTDYYKGHVDDSNTIDRSTPAYQSWRDANFGETRSVTLSHVTDTRDNIYSPTEGTRVALTTEFAGLGGDFNYQKYTVEDQRFFKVGHAQVIALRGQVGKANGSLPESARYMVGGQTTLRGYRDDQFRGNTMMLGTVEYRFPIVSKVQGALFTDFGDAWGGQSNEDFEFHKSIGVGIQLQTPIGPIRLDYGRGEDGGRTHFSLGGTF</sequence>
<feature type="region of interest" description="Disordered" evidence="6">
    <location>
        <begin position="37"/>
        <end position="91"/>
    </location>
</feature>
<dbReference type="STRING" id="84035.SAMN05660742_101156"/>
<feature type="chain" id="PRO_5011633964" evidence="7">
    <location>
        <begin position="30"/>
        <end position="663"/>
    </location>
</feature>
<protein>
    <submittedName>
        <fullName evidence="9">Beta-barrel assembly machine subunit BamA</fullName>
    </submittedName>
</protein>
<dbReference type="GO" id="GO:0019867">
    <property type="term" value="C:outer membrane"/>
    <property type="evidence" value="ECO:0007669"/>
    <property type="project" value="InterPro"/>
</dbReference>
<reference evidence="9 10" key="1">
    <citation type="submission" date="2016-10" db="EMBL/GenBank/DDBJ databases">
        <authorList>
            <person name="de Groot N.N."/>
        </authorList>
    </citation>
    <scope>NUCLEOTIDE SEQUENCE [LARGE SCALE GENOMIC DNA]</scope>
    <source>
        <strain evidence="9 10">DSM 2179</strain>
    </source>
</reference>
<evidence type="ECO:0000256" key="2">
    <source>
        <dbReference type="ARBA" id="ARBA00022692"/>
    </source>
</evidence>
<dbReference type="PANTHER" id="PTHR12815">
    <property type="entry name" value="SORTING AND ASSEMBLY MACHINERY SAMM50 PROTEIN FAMILY MEMBER"/>
    <property type="match status" value="1"/>
</dbReference>
<feature type="compositionally biased region" description="Pro residues" evidence="6">
    <location>
        <begin position="74"/>
        <end position="85"/>
    </location>
</feature>
<dbReference type="Pfam" id="PF01103">
    <property type="entry name" value="Omp85"/>
    <property type="match status" value="1"/>
</dbReference>
<keyword evidence="3 7" id="KW-0732">Signal</keyword>
<evidence type="ECO:0000256" key="1">
    <source>
        <dbReference type="ARBA" id="ARBA00004370"/>
    </source>
</evidence>
<evidence type="ECO:0000256" key="7">
    <source>
        <dbReference type="SAM" id="SignalP"/>
    </source>
</evidence>
<dbReference type="InterPro" id="IPR039910">
    <property type="entry name" value="D15-like"/>
</dbReference>
<keyword evidence="10" id="KW-1185">Reference proteome</keyword>
<dbReference type="InterPro" id="IPR000184">
    <property type="entry name" value="Bac_surfAg_D15"/>
</dbReference>